<evidence type="ECO:0000313" key="1">
    <source>
        <dbReference type="EMBL" id="TYA53204.1"/>
    </source>
</evidence>
<organism evidence="1 2">
    <name type="scientific">Formosa maritima</name>
    <dbReference type="NCBI Taxonomy" id="2592046"/>
    <lineage>
        <taxon>Bacteria</taxon>
        <taxon>Pseudomonadati</taxon>
        <taxon>Bacteroidota</taxon>
        <taxon>Flavobacteriia</taxon>
        <taxon>Flavobacteriales</taxon>
        <taxon>Flavobacteriaceae</taxon>
        <taxon>Formosa</taxon>
    </lineage>
</organism>
<accession>A0A5D0G367</accession>
<proteinExistence type="predicted"/>
<dbReference type="EMBL" id="VSFC01000052">
    <property type="protein sequence ID" value="TYA53204.1"/>
    <property type="molecule type" value="Genomic_DNA"/>
</dbReference>
<dbReference type="RefSeq" id="WP_148456435.1">
    <property type="nucleotide sequence ID" value="NZ_VSFC01000052.1"/>
</dbReference>
<gene>
    <name evidence="1" type="ORF">FVF61_11175</name>
</gene>
<sequence length="364" mass="42048">MKSYLFTFLFLISILTIYAQVNQEIGLVYSKNTQNLTNQYVGLYSAKSNIEKSQDLNNVRTHDGKSKVTLEKRRRDSLINVWTQESETFYIIMDSIGDFNKYNLAVYKAYNKYGIMDDLGNVVVEANSYNYAIENDGYVLLMDNKNQPTSLFCYNTKKREGYLLPSVIQFNSEATHYGKVMLPRANGLLVTYPNNTSNVLIYDLNAQKIQDTFDKETFLKTLQKNDIIEIYNRNLQVKIDKNWYELGEGIGGGIHPIFYNNMLYGFLNSYNGKVFSSDYYSYFGAFCNGKFQIIENEKQFWMNLDGLKFKENTNEGGVYTGNSTFEEVNNIEYKILQEIDGNKVLVLGDKQLPILDDFLKLSSH</sequence>
<dbReference type="AlphaFoldDB" id="A0A5D0G367"/>
<dbReference type="OrthoDB" id="1197548at2"/>
<evidence type="ECO:0000313" key="2">
    <source>
        <dbReference type="Proteomes" id="UP000324550"/>
    </source>
</evidence>
<keyword evidence="2" id="KW-1185">Reference proteome</keyword>
<protein>
    <submittedName>
        <fullName evidence="1">Uncharacterized protein</fullName>
    </submittedName>
</protein>
<comment type="caution">
    <text evidence="1">The sequence shown here is derived from an EMBL/GenBank/DDBJ whole genome shotgun (WGS) entry which is preliminary data.</text>
</comment>
<dbReference type="Proteomes" id="UP000324550">
    <property type="component" value="Unassembled WGS sequence"/>
</dbReference>
<name>A0A5D0G367_9FLAO</name>
<reference evidence="1 2" key="1">
    <citation type="submission" date="2019-08" db="EMBL/GenBank/DDBJ databases">
        <title>Formosa sediminis sp. nov., isolated from marine sediment.</title>
        <authorList>
            <person name="Cao W.R."/>
        </authorList>
    </citation>
    <scope>NUCLEOTIDE SEQUENCE [LARGE SCALE GENOMIC DNA]</scope>
    <source>
        <strain evidence="1 2">1494</strain>
    </source>
</reference>